<evidence type="ECO:0000313" key="3">
    <source>
        <dbReference type="EMBL" id="PSK94472.1"/>
    </source>
</evidence>
<reference evidence="3 4" key="1">
    <citation type="submission" date="2018-03" db="EMBL/GenBank/DDBJ databases">
        <title>Genomic Encyclopedia of Type Strains, Phase III (KMG-III): the genomes of soil and plant-associated and newly described type strains.</title>
        <authorList>
            <person name="Whitman W."/>
        </authorList>
    </citation>
    <scope>NUCLEOTIDE SEQUENCE [LARGE SCALE GENOMIC DNA]</scope>
    <source>
        <strain evidence="3 4">CGMCC 1.12700</strain>
    </source>
</reference>
<dbReference type="RefSeq" id="WP_106521175.1">
    <property type="nucleotide sequence ID" value="NZ_PYGD01000001.1"/>
</dbReference>
<name>A0A2P8DB71_9BACT</name>
<keyword evidence="3" id="KW-0808">Transferase</keyword>
<dbReference type="Proteomes" id="UP000240572">
    <property type="component" value="Unassembled WGS sequence"/>
</dbReference>
<dbReference type="PANTHER" id="PTHR43300">
    <property type="entry name" value="ACETYLTRANSFERASE"/>
    <property type="match status" value="1"/>
</dbReference>
<proteinExistence type="inferred from homology"/>
<dbReference type="EMBL" id="PYGD01000001">
    <property type="protein sequence ID" value="PSK94472.1"/>
    <property type="molecule type" value="Genomic_DNA"/>
</dbReference>
<organism evidence="3 4">
    <name type="scientific">Taibaiella chishuiensis</name>
    <dbReference type="NCBI Taxonomy" id="1434707"/>
    <lineage>
        <taxon>Bacteria</taxon>
        <taxon>Pseudomonadati</taxon>
        <taxon>Bacteroidota</taxon>
        <taxon>Chitinophagia</taxon>
        <taxon>Chitinophagales</taxon>
        <taxon>Chitinophagaceae</taxon>
        <taxon>Taibaiella</taxon>
    </lineage>
</organism>
<dbReference type="InterPro" id="IPR011004">
    <property type="entry name" value="Trimer_LpxA-like_sf"/>
</dbReference>
<accession>A0A2P8DB71</accession>
<evidence type="ECO:0000256" key="1">
    <source>
        <dbReference type="ARBA" id="ARBA00007274"/>
    </source>
</evidence>
<evidence type="ECO:0000259" key="2">
    <source>
        <dbReference type="Pfam" id="PF17836"/>
    </source>
</evidence>
<dbReference type="GO" id="GO:0016740">
    <property type="term" value="F:transferase activity"/>
    <property type="evidence" value="ECO:0007669"/>
    <property type="project" value="UniProtKB-KW"/>
</dbReference>
<dbReference type="Pfam" id="PF17836">
    <property type="entry name" value="PglD_N"/>
    <property type="match status" value="1"/>
</dbReference>
<gene>
    <name evidence="3" type="ORF">B0I18_101628</name>
</gene>
<comment type="caution">
    <text evidence="3">The sequence shown here is derived from an EMBL/GenBank/DDBJ whole genome shotgun (WGS) entry which is preliminary data.</text>
</comment>
<dbReference type="Gene3D" id="2.160.10.10">
    <property type="entry name" value="Hexapeptide repeat proteins"/>
    <property type="match status" value="1"/>
</dbReference>
<dbReference type="OrthoDB" id="9794407at2"/>
<dbReference type="Gene3D" id="3.40.50.20">
    <property type="match status" value="1"/>
</dbReference>
<sequence>MNNCLIYGAGGHARVIADLLRAQGSKPLAFIDDNATATILDGIPVQGYDTAAFPGATIVIGIGNNEIRRRIASALQHEPAVLIHPTAVVAADVQPGAGTIILANAVVQTGARIGKHVIINAGVCVDHDAVIEDYVHLYPQVYIGGAAHVKAGLTLAPGTRIARNTLVDGSTAG</sequence>
<feature type="domain" description="PglD N-terminal" evidence="2">
    <location>
        <begin position="5"/>
        <end position="74"/>
    </location>
</feature>
<dbReference type="InterPro" id="IPR050179">
    <property type="entry name" value="Trans_hexapeptide_repeat"/>
</dbReference>
<dbReference type="AlphaFoldDB" id="A0A2P8DB71"/>
<dbReference type="InterPro" id="IPR041561">
    <property type="entry name" value="PglD_N"/>
</dbReference>
<dbReference type="PANTHER" id="PTHR43300:SF7">
    <property type="entry name" value="UDP-N-ACETYLBACILLOSAMINE N-ACETYLTRANSFERASE"/>
    <property type="match status" value="1"/>
</dbReference>
<evidence type="ECO:0000313" key="4">
    <source>
        <dbReference type="Proteomes" id="UP000240572"/>
    </source>
</evidence>
<dbReference type="SUPFAM" id="SSF51161">
    <property type="entry name" value="Trimeric LpxA-like enzymes"/>
    <property type="match status" value="1"/>
</dbReference>
<keyword evidence="4" id="KW-1185">Reference proteome</keyword>
<comment type="similarity">
    <text evidence="1">Belongs to the transferase hexapeptide repeat family.</text>
</comment>
<protein>
    <submittedName>
        <fullName evidence="3">Acetyltransferase EpsM</fullName>
    </submittedName>
</protein>